<dbReference type="Pfam" id="PF03889">
    <property type="entry name" value="ArfA"/>
    <property type="match status" value="1"/>
</dbReference>
<evidence type="ECO:0000313" key="2">
    <source>
        <dbReference type="EMBL" id="MFC6363445.1"/>
    </source>
</evidence>
<dbReference type="InterPro" id="IPR005589">
    <property type="entry name" value="ArfA"/>
</dbReference>
<gene>
    <name evidence="2" type="ORF">ACFP73_15360</name>
</gene>
<evidence type="ECO:0000313" key="3">
    <source>
        <dbReference type="Proteomes" id="UP001596215"/>
    </source>
</evidence>
<evidence type="ECO:0000256" key="1">
    <source>
        <dbReference type="SAM" id="MobiDB-lite"/>
    </source>
</evidence>
<dbReference type="EMBL" id="JBHSUC010000030">
    <property type="protein sequence ID" value="MFC6363445.1"/>
    <property type="molecule type" value="Genomic_DNA"/>
</dbReference>
<feature type="region of interest" description="Disordered" evidence="1">
    <location>
        <begin position="31"/>
        <end position="50"/>
    </location>
</feature>
<name>A0ABW1VT61_9GAMM</name>
<comment type="caution">
    <text evidence="2">The sequence shown here is derived from an EMBL/GenBank/DDBJ whole genome shotgun (WGS) entry which is preliminary data.</text>
</comment>
<organism evidence="2 3">
    <name type="scientific">Tatumella punctata</name>
    <dbReference type="NCBI Taxonomy" id="399969"/>
    <lineage>
        <taxon>Bacteria</taxon>
        <taxon>Pseudomonadati</taxon>
        <taxon>Pseudomonadota</taxon>
        <taxon>Gammaproteobacteria</taxon>
        <taxon>Enterobacterales</taxon>
        <taxon>Erwiniaceae</taxon>
        <taxon>Tatumella</taxon>
    </lineage>
</organism>
<proteinExistence type="predicted"/>
<dbReference type="Proteomes" id="UP001596215">
    <property type="component" value="Unassembled WGS sequence"/>
</dbReference>
<protein>
    <submittedName>
        <fullName evidence="2">Ribosome alternative rescue factor ArfA</fullName>
    </submittedName>
</protein>
<accession>A0ABW1VT61</accession>
<reference evidence="3" key="1">
    <citation type="journal article" date="2019" name="Int. J. Syst. Evol. Microbiol.">
        <title>The Global Catalogue of Microorganisms (GCM) 10K type strain sequencing project: providing services to taxonomists for standard genome sequencing and annotation.</title>
        <authorList>
            <consortium name="The Broad Institute Genomics Platform"/>
            <consortium name="The Broad Institute Genome Sequencing Center for Infectious Disease"/>
            <person name="Wu L."/>
            <person name="Ma J."/>
        </authorList>
    </citation>
    <scope>NUCLEOTIDE SEQUENCE [LARGE SCALE GENOMIC DNA]</scope>
    <source>
        <strain evidence="3">CGMCC 4.1530</strain>
    </source>
</reference>
<dbReference type="RefSeq" id="WP_343877852.1">
    <property type="nucleotide sequence ID" value="NZ_BAAAFW010000089.1"/>
</dbReference>
<keyword evidence="3" id="KW-1185">Reference proteome</keyword>
<feature type="compositionally biased region" description="Basic residues" evidence="1">
    <location>
        <begin position="34"/>
        <end position="44"/>
    </location>
</feature>
<sequence length="78" mass="9404">MSTYRHRKGVIADNALQALLYDPLFRQRRENNKKGKGSYRRKTRDNRQCGESNEKNIFHYSLFLIKKSRYIIDITAYF</sequence>